<dbReference type="PANTHER" id="PTHR11645">
    <property type="entry name" value="PYRROLINE-5-CARBOXYLATE REDUCTASE"/>
    <property type="match status" value="1"/>
</dbReference>
<dbReference type="InterPro" id="IPR028939">
    <property type="entry name" value="P5C_Rdtase_cat_N"/>
</dbReference>
<dbReference type="PANTHER" id="PTHR11645:SF58">
    <property type="entry name" value="NADP-DEPENDENT OXIDOREDUCTASE DOMAIN-CONTAINING PROTEIN 1"/>
    <property type="match status" value="1"/>
</dbReference>
<protein>
    <submittedName>
        <fullName evidence="3">NADP dependent oxidoreductase domain containing 1</fullName>
    </submittedName>
</protein>
<dbReference type="OMA" id="YCDSFGI"/>
<accession>A0A8C5B9Z6</accession>
<name>A0A8C5B9Z6_GADMO</name>
<evidence type="ECO:0000313" key="4">
    <source>
        <dbReference type="Proteomes" id="UP000694546"/>
    </source>
</evidence>
<keyword evidence="4" id="KW-1185">Reference proteome</keyword>
<evidence type="ECO:0000313" key="3">
    <source>
        <dbReference type="Ensembl" id="ENSGMOP00000042411.1"/>
    </source>
</evidence>
<dbReference type="Ensembl" id="ENSGMOT00000028739.1">
    <property type="protein sequence ID" value="ENSGMOP00000042411.1"/>
    <property type="gene ID" value="ENSGMOG00000025654.1"/>
</dbReference>
<dbReference type="Gene3D" id="3.40.50.720">
    <property type="entry name" value="NAD(P)-binding Rossmann-like Domain"/>
    <property type="match status" value="1"/>
</dbReference>
<reference evidence="3" key="1">
    <citation type="submission" date="2025-08" db="UniProtKB">
        <authorList>
            <consortium name="Ensembl"/>
        </authorList>
    </citation>
    <scope>IDENTIFICATION</scope>
</reference>
<evidence type="ECO:0000259" key="2">
    <source>
        <dbReference type="Pfam" id="PF03807"/>
    </source>
</evidence>
<reference evidence="3" key="2">
    <citation type="submission" date="2025-09" db="UniProtKB">
        <authorList>
            <consortium name="Ensembl"/>
        </authorList>
    </citation>
    <scope>IDENTIFICATION</scope>
</reference>
<dbReference type="AlphaFoldDB" id="A0A8C5B9Z6"/>
<dbReference type="GO" id="GO:0055129">
    <property type="term" value="P:L-proline biosynthetic process"/>
    <property type="evidence" value="ECO:0007669"/>
    <property type="project" value="TreeGrafter"/>
</dbReference>
<dbReference type="SUPFAM" id="SSF51735">
    <property type="entry name" value="NAD(P)-binding Rossmann-fold domains"/>
    <property type="match status" value="1"/>
</dbReference>
<dbReference type="GeneTree" id="ENSGT00950000183044"/>
<dbReference type="GO" id="GO:0004735">
    <property type="term" value="F:pyrroline-5-carboxylate reductase activity"/>
    <property type="evidence" value="ECO:0007669"/>
    <property type="project" value="TreeGrafter"/>
</dbReference>
<proteinExistence type="inferred from homology"/>
<feature type="domain" description="Pyrroline-5-carboxylate reductase catalytic N-terminal" evidence="2">
    <location>
        <begin position="80"/>
        <end position="163"/>
    </location>
</feature>
<sequence>MVDLTIDLNSFSFESSLGDDEKELEVIRARSNQLTICGCAHAAFLCRISHSLSIILLFHIRENAKRHHGSGGNMNDLTLRVGILGLGRIGKQLLTSLLETTGMHPTQINISTRRPESSGRGVECYFDNIRLAAWADVLFLCFLPCNLASVGADLRTHLPKHCLVYSFITAVPPKRLANILGHSFILKPQYDFVTGETTDLWKSSYGIASALRDPVMIKASCPVEMSGGLSLEQKWVSGVLYSLLNICTSACLASRDTLVLINNLFQLNAPQEFTTQSYINSAHASSLSPDEPFPWINLIDVHMKDTPLSLFISRTPCQIFSLRMCV</sequence>
<evidence type="ECO:0000256" key="1">
    <source>
        <dbReference type="ARBA" id="ARBA00005525"/>
    </source>
</evidence>
<dbReference type="Pfam" id="PF03807">
    <property type="entry name" value="F420_oxidored"/>
    <property type="match status" value="1"/>
</dbReference>
<organism evidence="3 4">
    <name type="scientific">Gadus morhua</name>
    <name type="common">Atlantic cod</name>
    <dbReference type="NCBI Taxonomy" id="8049"/>
    <lineage>
        <taxon>Eukaryota</taxon>
        <taxon>Metazoa</taxon>
        <taxon>Chordata</taxon>
        <taxon>Craniata</taxon>
        <taxon>Vertebrata</taxon>
        <taxon>Euteleostomi</taxon>
        <taxon>Actinopterygii</taxon>
        <taxon>Neopterygii</taxon>
        <taxon>Teleostei</taxon>
        <taxon>Neoteleostei</taxon>
        <taxon>Acanthomorphata</taxon>
        <taxon>Zeiogadaria</taxon>
        <taxon>Gadariae</taxon>
        <taxon>Gadiformes</taxon>
        <taxon>Gadoidei</taxon>
        <taxon>Gadidae</taxon>
        <taxon>Gadus</taxon>
    </lineage>
</organism>
<dbReference type="InterPro" id="IPR036291">
    <property type="entry name" value="NAD(P)-bd_dom_sf"/>
</dbReference>
<gene>
    <name evidence="3" type="primary">NOXRED1</name>
</gene>
<dbReference type="Proteomes" id="UP000694546">
    <property type="component" value="Chromosome 5"/>
</dbReference>
<comment type="similarity">
    <text evidence="1">Belongs to the pyrroline-5-carboxylate reductase family.</text>
</comment>